<evidence type="ECO:0000256" key="6">
    <source>
        <dbReference type="HAMAP-Rule" id="MF_00069"/>
    </source>
</evidence>
<evidence type="ECO:0000256" key="3">
    <source>
        <dbReference type="ARBA" id="ARBA00023002"/>
    </source>
</evidence>
<dbReference type="AlphaFoldDB" id="C8WAN3"/>
<evidence type="ECO:0000256" key="1">
    <source>
        <dbReference type="ARBA" id="ARBA00022490"/>
    </source>
</evidence>
<comment type="similarity">
    <text evidence="6">Belongs to the HCP family.</text>
</comment>
<comment type="cofactor">
    <cofactor evidence="6">
        <name>hybrid [4Fe-2O-2S] cluster</name>
        <dbReference type="ChEBI" id="CHEBI:60519"/>
    </cofactor>
    <text evidence="6">Binds 1 hybrid [4Fe-2O-2S] cluster.</text>
</comment>
<dbReference type="FunFam" id="3.40.50.2030:FF:000001">
    <property type="entry name" value="Hydroxylamine reductase"/>
    <property type="match status" value="1"/>
</dbReference>
<dbReference type="GO" id="GO:0042542">
    <property type="term" value="P:response to hydrogen peroxide"/>
    <property type="evidence" value="ECO:0007669"/>
    <property type="project" value="TreeGrafter"/>
</dbReference>
<dbReference type="GO" id="GO:0051539">
    <property type="term" value="F:4 iron, 4 sulfur cluster binding"/>
    <property type="evidence" value="ECO:0007669"/>
    <property type="project" value="UniProtKB-KW"/>
</dbReference>
<evidence type="ECO:0000256" key="5">
    <source>
        <dbReference type="ARBA" id="ARBA00023014"/>
    </source>
</evidence>
<dbReference type="InterPro" id="IPR004137">
    <property type="entry name" value="HCP/CODH"/>
</dbReference>
<protein>
    <recommendedName>
        <fullName evidence="6">Hydroxylamine reductase</fullName>
        <ecNumber evidence="6">1.7.99.1</ecNumber>
    </recommendedName>
    <alternativeName>
        <fullName evidence="6">Hybrid-cluster protein</fullName>
        <shortName evidence="6">HCP</shortName>
    </alternativeName>
    <alternativeName>
        <fullName evidence="6">Prismane protein</fullName>
    </alternativeName>
</protein>
<feature type="binding site" description="via persulfide group" evidence="6">
    <location>
        <position position="387"/>
    </location>
    <ligand>
        <name>hybrid [4Fe-2O-2S] cluster</name>
        <dbReference type="ChEBI" id="CHEBI:60519"/>
    </ligand>
</feature>
<dbReference type="CDD" id="cd01914">
    <property type="entry name" value="HCP"/>
    <property type="match status" value="1"/>
</dbReference>
<feature type="binding site" evidence="6">
    <location>
        <position position="474"/>
    </location>
    <ligand>
        <name>hybrid [4Fe-2O-2S] cluster</name>
        <dbReference type="ChEBI" id="CHEBI:60519"/>
    </ligand>
</feature>
<keyword evidence="1 6" id="KW-0963">Cytoplasm</keyword>
<organism evidence="7 8">
    <name type="scientific">Lancefieldella parvula (strain ATCC 33793 / DSM 20469 / CCUG 32760 / JCM 10300 / KCTC 3663 / VPI 0546 / 1246)</name>
    <name type="common">Atopobium parvulum</name>
    <dbReference type="NCBI Taxonomy" id="521095"/>
    <lineage>
        <taxon>Bacteria</taxon>
        <taxon>Bacillati</taxon>
        <taxon>Actinomycetota</taxon>
        <taxon>Coriobacteriia</taxon>
        <taxon>Coriobacteriales</taxon>
        <taxon>Atopobiaceae</taxon>
        <taxon>Lancefieldella</taxon>
    </lineage>
</organism>
<dbReference type="SUPFAM" id="SSF56821">
    <property type="entry name" value="Prismane protein-like"/>
    <property type="match status" value="1"/>
</dbReference>
<feature type="binding site" evidence="6">
    <location>
        <position position="476"/>
    </location>
    <ligand>
        <name>hybrid [4Fe-2O-2S] cluster</name>
        <dbReference type="ChEBI" id="CHEBI:60519"/>
    </ligand>
</feature>
<comment type="cofactor">
    <cofactor evidence="6">
        <name>[4Fe-4S] cluster</name>
        <dbReference type="ChEBI" id="CHEBI:49883"/>
    </cofactor>
    <text evidence="6">Binds 1 [4Fe-4S] cluster.</text>
</comment>
<keyword evidence="4 6" id="KW-0408">Iron</keyword>
<dbReference type="HAMAP" id="MF_00069">
    <property type="entry name" value="Hydroxylam_reduct"/>
    <property type="match status" value="1"/>
</dbReference>
<dbReference type="KEGG" id="apv:Apar_0742"/>
<dbReference type="GO" id="GO:0005737">
    <property type="term" value="C:cytoplasm"/>
    <property type="evidence" value="ECO:0007669"/>
    <property type="project" value="UniProtKB-SubCell"/>
</dbReference>
<keyword evidence="6" id="KW-0004">4Fe-4S</keyword>
<feature type="binding site" evidence="6">
    <location>
        <position position="8"/>
    </location>
    <ligand>
        <name>[4Fe-4S] cluster</name>
        <dbReference type="ChEBI" id="CHEBI:49883"/>
    </ligand>
</feature>
<dbReference type="HOGENOM" id="CLU_038344_2_0_11"/>
<feature type="modified residue" description="Cysteine persulfide" evidence="6">
    <location>
        <position position="387"/>
    </location>
</feature>
<dbReference type="InterPro" id="IPR011254">
    <property type="entry name" value="Prismane-like_sf"/>
</dbReference>
<evidence type="ECO:0000256" key="4">
    <source>
        <dbReference type="ARBA" id="ARBA00023004"/>
    </source>
</evidence>
<comment type="catalytic activity">
    <reaction evidence="6">
        <text>A + NH4(+) + H2O = hydroxylamine + AH2 + H(+)</text>
        <dbReference type="Rhea" id="RHEA:22052"/>
        <dbReference type="ChEBI" id="CHEBI:13193"/>
        <dbReference type="ChEBI" id="CHEBI:15377"/>
        <dbReference type="ChEBI" id="CHEBI:15378"/>
        <dbReference type="ChEBI" id="CHEBI:15429"/>
        <dbReference type="ChEBI" id="CHEBI:17499"/>
        <dbReference type="ChEBI" id="CHEBI:28938"/>
        <dbReference type="EC" id="1.7.99.1"/>
    </reaction>
</comment>
<dbReference type="Proteomes" id="UP000000960">
    <property type="component" value="Chromosome"/>
</dbReference>
<dbReference type="Gene3D" id="3.40.50.2030">
    <property type="match status" value="2"/>
</dbReference>
<dbReference type="EC" id="1.7.99.1" evidence="6"/>
<keyword evidence="8" id="KW-1185">Reference proteome</keyword>
<dbReference type="STRING" id="521095.Apar_0742"/>
<feature type="binding site" evidence="6">
    <location>
        <position position="440"/>
    </location>
    <ligand>
        <name>hybrid [4Fe-2O-2S] cluster</name>
        <dbReference type="ChEBI" id="CHEBI:60519"/>
    </ligand>
</feature>
<dbReference type="InterPro" id="IPR010048">
    <property type="entry name" value="Hydroxylam_reduct"/>
</dbReference>
<feature type="binding site" evidence="6">
    <location>
        <position position="27"/>
    </location>
    <ligand>
        <name>[4Fe-4S] cluster</name>
        <dbReference type="ChEBI" id="CHEBI:49883"/>
    </ligand>
</feature>
<dbReference type="eggNOG" id="COG1151">
    <property type="taxonomic scope" value="Bacteria"/>
</dbReference>
<evidence type="ECO:0000313" key="7">
    <source>
        <dbReference type="EMBL" id="ACV51171.1"/>
    </source>
</evidence>
<evidence type="ECO:0000313" key="8">
    <source>
        <dbReference type="Proteomes" id="UP000000960"/>
    </source>
</evidence>
<keyword evidence="2 6" id="KW-0479">Metal-binding</keyword>
<name>C8WAN3_LANP1</name>
<dbReference type="FunFam" id="1.20.1270.20:FF:000001">
    <property type="entry name" value="Hydroxylamine reductase"/>
    <property type="match status" value="1"/>
</dbReference>
<feature type="binding site" evidence="6">
    <location>
        <position position="289"/>
    </location>
    <ligand>
        <name>hybrid [4Fe-2O-2S] cluster</name>
        <dbReference type="ChEBI" id="CHEBI:60519"/>
    </ligand>
</feature>
<feature type="binding site" evidence="6">
    <location>
        <position position="20"/>
    </location>
    <ligand>
        <name>[4Fe-4S] cluster</name>
        <dbReference type="ChEBI" id="CHEBI:49883"/>
    </ligand>
</feature>
<dbReference type="GO" id="GO:0046872">
    <property type="term" value="F:metal ion binding"/>
    <property type="evidence" value="ECO:0007669"/>
    <property type="project" value="UniProtKB-KW"/>
</dbReference>
<dbReference type="GO" id="GO:0050418">
    <property type="term" value="F:hydroxylamine reductase activity"/>
    <property type="evidence" value="ECO:0007669"/>
    <property type="project" value="UniProtKB-UniRule"/>
</dbReference>
<dbReference type="NCBIfam" id="NF003658">
    <property type="entry name" value="PRK05290.1"/>
    <property type="match status" value="1"/>
</dbReference>
<keyword evidence="5 6" id="KW-0411">Iron-sulfur</keyword>
<dbReference type="PANTHER" id="PTHR30109:SF0">
    <property type="entry name" value="HYDROXYLAMINE REDUCTASE"/>
    <property type="match status" value="1"/>
</dbReference>
<dbReference type="EMBL" id="CP001721">
    <property type="protein sequence ID" value="ACV51171.1"/>
    <property type="molecule type" value="Genomic_DNA"/>
</dbReference>
<dbReference type="InterPro" id="IPR016099">
    <property type="entry name" value="Prismane-like_a/b-sand"/>
</dbReference>
<dbReference type="NCBIfam" id="TIGR01703">
    <property type="entry name" value="hybrid_clust"/>
    <property type="match status" value="1"/>
</dbReference>
<dbReference type="InterPro" id="IPR016100">
    <property type="entry name" value="Prismane_a-bundle"/>
</dbReference>
<feature type="binding site" evidence="6">
    <location>
        <position position="11"/>
    </location>
    <ligand>
        <name>[4Fe-4S] cluster</name>
        <dbReference type="ChEBI" id="CHEBI:49883"/>
    </ligand>
</feature>
<sequence>MVDNKMFCFQCEQTAACTACTGAAGVCGKPFDVAFAQDELTGALVGLSRTELAAGKRSNRADQLIVDGLFTCITNVNFDKAAVDAITAQVRDEKNRLAAEAGVEPVEDLPLGGVWSDNEDIRSLKSLILFGIRGMAAYAYHARVLGKTDDAVDAFFVKALAALATESSVDVLLPLTLEVGEVNLKCMALLDSANTGAYGTPVPTEVPLTIEPGPFIVVSGHDLLDLQMILEQTEGTGVNVYTHGEMLPAHGYPELKKYPQLKGNFGTAWQNQQKEFKDIPAPVVFTTNCLMPPRPSYKDRVYTTELVAFPELVHIDEDANGKKDFSAVIKQAQELGGYTEAQELTGINGGHKVTTGFSHGAVLGIADKIIDAVKQGAIKHFFVVGGCDGARPGRNYYTEFVEQTPADSVVLTVACGKFRFNDLDLGTIGGIPRILDVGQCNDAYGAVQIATALAEAFNCGVNDLPLSFVLSWYEQKAVCVLLTLLHLGIKNIKLGPTLPAFVSPNVLNILVENYGIGPIGDASEDLAQMLA</sequence>
<comment type="subcellular location">
    <subcellularLocation>
        <location evidence="6">Cytoplasm</location>
    </subcellularLocation>
</comment>
<evidence type="ECO:0000256" key="2">
    <source>
        <dbReference type="ARBA" id="ARBA00022723"/>
    </source>
</evidence>
<reference evidence="7 8" key="1">
    <citation type="journal article" date="2009" name="Stand. Genomic Sci.">
        <title>Complete genome sequence of Atopobium parvulum type strain (IPP 1246).</title>
        <authorList>
            <person name="Copeland A."/>
            <person name="Sikorski J."/>
            <person name="Lapidus A."/>
            <person name="Nolan M."/>
            <person name="Del Rio T.G."/>
            <person name="Lucas S."/>
            <person name="Chen F."/>
            <person name="Tice H."/>
            <person name="Pitluck S."/>
            <person name="Cheng J.F."/>
            <person name="Pukall R."/>
            <person name="Chertkov O."/>
            <person name="Brettin T."/>
            <person name="Han C."/>
            <person name="Detter J.C."/>
            <person name="Kuske C."/>
            <person name="Bruce D."/>
            <person name="Goodwin L."/>
            <person name="Ivanova N."/>
            <person name="Mavromatis K."/>
            <person name="Mikhailova N."/>
            <person name="Chen A."/>
            <person name="Palaniappan K."/>
            <person name="Chain P."/>
            <person name="Rohde M."/>
            <person name="Goker M."/>
            <person name="Bristow J."/>
            <person name="Eisen J.A."/>
            <person name="Markowitz V."/>
            <person name="Hugenholtz P."/>
            <person name="Kyrpides N.C."/>
            <person name="Klenk H.P."/>
            <person name="Detter J.C."/>
        </authorList>
    </citation>
    <scope>NUCLEOTIDE SEQUENCE [LARGE SCALE GENOMIC DNA]</scope>
    <source>
        <strain evidence="8">ATCC 33793 / DSM 20469 / CCUG 32760 / JCM 10300 / KCTC 3663 / VPI 0546 / 1246</strain>
    </source>
</reference>
<feature type="binding site" evidence="6">
    <location>
        <position position="415"/>
    </location>
    <ligand>
        <name>hybrid [4Fe-2O-2S] cluster</name>
        <dbReference type="ChEBI" id="CHEBI:60519"/>
    </ligand>
</feature>
<dbReference type="PIRSF" id="PIRSF000076">
    <property type="entry name" value="HCP"/>
    <property type="match status" value="1"/>
</dbReference>
<feature type="binding site" evidence="6">
    <location>
        <position position="245"/>
    </location>
    <ligand>
        <name>hybrid [4Fe-2O-2S] cluster</name>
        <dbReference type="ChEBI" id="CHEBI:60519"/>
    </ligand>
</feature>
<feature type="binding site" evidence="6">
    <location>
        <position position="221"/>
    </location>
    <ligand>
        <name>hybrid [4Fe-2O-2S] cluster</name>
        <dbReference type="ChEBI" id="CHEBI:60519"/>
    </ligand>
</feature>
<dbReference type="Pfam" id="PF03063">
    <property type="entry name" value="Prismane"/>
    <property type="match status" value="1"/>
</dbReference>
<proteinExistence type="inferred from homology"/>
<dbReference type="PANTHER" id="PTHR30109">
    <property type="entry name" value="HYDROXYLAMINE REDUCTASE"/>
    <property type="match status" value="1"/>
</dbReference>
<gene>
    <name evidence="6" type="primary">hcp</name>
    <name evidence="7" type="ordered locus">Apar_0742</name>
</gene>
<keyword evidence="3 6" id="KW-0560">Oxidoreductase</keyword>
<dbReference type="GeneID" id="84806270"/>
<dbReference type="Gene3D" id="1.20.1270.20">
    <property type="match status" value="2"/>
</dbReference>
<dbReference type="RefSeq" id="WP_012808828.1">
    <property type="nucleotide sequence ID" value="NC_013203.1"/>
</dbReference>
<comment type="function">
    <text evidence="6">Catalyzes the reduction of hydroxylamine to form NH(3) and H(2)O.</text>
</comment>
<dbReference type="GO" id="GO:0004601">
    <property type="term" value="F:peroxidase activity"/>
    <property type="evidence" value="ECO:0007669"/>
    <property type="project" value="TreeGrafter"/>
</dbReference>
<accession>C8WAN3</accession>